<dbReference type="RefSeq" id="XP_019705938.1">
    <property type="nucleotide sequence ID" value="XM_019850379.2"/>
</dbReference>
<evidence type="ECO:0000259" key="2">
    <source>
        <dbReference type="SMART" id="SM01054"/>
    </source>
</evidence>
<feature type="compositionally biased region" description="Low complexity" evidence="1">
    <location>
        <begin position="114"/>
        <end position="134"/>
    </location>
</feature>
<dbReference type="SMART" id="SM01054">
    <property type="entry name" value="CaM_binding"/>
    <property type="match status" value="1"/>
</dbReference>
<feature type="domain" description="Calmodulin-binding" evidence="2">
    <location>
        <begin position="732"/>
        <end position="845"/>
    </location>
</feature>
<dbReference type="GeneID" id="105045557"/>
<name>A0A6I9R8M2_ELAGV</name>
<feature type="compositionally biased region" description="Basic residues" evidence="1">
    <location>
        <begin position="150"/>
        <end position="163"/>
    </location>
</feature>
<dbReference type="AlphaFoldDB" id="A0A6I9R8M2"/>
<accession>A0A6I9R8M2</accession>
<reference evidence="4 5" key="1">
    <citation type="submission" date="2025-04" db="UniProtKB">
        <authorList>
            <consortium name="RefSeq"/>
        </authorList>
    </citation>
    <scope>IDENTIFICATION</scope>
</reference>
<dbReference type="OrthoDB" id="1304871at2759"/>
<keyword evidence="3" id="KW-1185">Reference proteome</keyword>
<evidence type="ECO:0000256" key="1">
    <source>
        <dbReference type="SAM" id="MobiDB-lite"/>
    </source>
</evidence>
<evidence type="ECO:0000313" key="4">
    <source>
        <dbReference type="RefSeq" id="XP_010922192.1"/>
    </source>
</evidence>
<dbReference type="GO" id="GO:0005516">
    <property type="term" value="F:calmodulin binding"/>
    <property type="evidence" value="ECO:0007669"/>
    <property type="project" value="InterPro"/>
</dbReference>
<dbReference type="RefSeq" id="XP_010922192.1">
    <property type="nucleotide sequence ID" value="XM_010923890.3"/>
</dbReference>
<feature type="compositionally biased region" description="Basic and acidic residues" evidence="1">
    <location>
        <begin position="31"/>
        <end position="45"/>
    </location>
</feature>
<dbReference type="InterPro" id="IPR012417">
    <property type="entry name" value="CaM-bd_dom_pln"/>
</dbReference>
<dbReference type="Pfam" id="PF07839">
    <property type="entry name" value="CaM_binding"/>
    <property type="match status" value="1"/>
</dbReference>
<organism evidence="3 4">
    <name type="scientific">Elaeis guineensis var. tenera</name>
    <name type="common">Oil palm</name>
    <dbReference type="NCBI Taxonomy" id="51953"/>
    <lineage>
        <taxon>Eukaryota</taxon>
        <taxon>Viridiplantae</taxon>
        <taxon>Streptophyta</taxon>
        <taxon>Embryophyta</taxon>
        <taxon>Tracheophyta</taxon>
        <taxon>Spermatophyta</taxon>
        <taxon>Magnoliopsida</taxon>
        <taxon>Liliopsida</taxon>
        <taxon>Arecaceae</taxon>
        <taxon>Arecoideae</taxon>
        <taxon>Cocoseae</taxon>
        <taxon>Elaeidinae</taxon>
        <taxon>Elaeis</taxon>
    </lineage>
</organism>
<feature type="compositionally biased region" description="Polar residues" evidence="1">
    <location>
        <begin position="740"/>
        <end position="751"/>
    </location>
</feature>
<protein>
    <submittedName>
        <fullName evidence="4 5">Uncharacterized protein LOC105045557</fullName>
    </submittedName>
</protein>
<dbReference type="PANTHER" id="PTHR33923">
    <property type="entry name" value="CALMODULIN-BINDING PROTEIN-RELATED"/>
    <property type="match status" value="1"/>
</dbReference>
<feature type="region of interest" description="Disordered" evidence="1">
    <location>
        <begin position="1"/>
        <end position="168"/>
    </location>
</feature>
<dbReference type="Proteomes" id="UP000504607">
    <property type="component" value="Chromosome 5"/>
</dbReference>
<dbReference type="PANTHER" id="PTHR33923:SF2">
    <property type="entry name" value="CALMODULIN-BINDING PROTEIN-RELATED"/>
    <property type="match status" value="1"/>
</dbReference>
<dbReference type="InterPro" id="IPR044681">
    <property type="entry name" value="PICBP-like"/>
</dbReference>
<evidence type="ECO:0000313" key="3">
    <source>
        <dbReference type="Proteomes" id="UP000504607"/>
    </source>
</evidence>
<proteinExistence type="predicted"/>
<gene>
    <name evidence="4 5" type="primary">LOC105045557</name>
</gene>
<evidence type="ECO:0000313" key="5">
    <source>
        <dbReference type="RefSeq" id="XP_019705938.1"/>
    </source>
</evidence>
<feature type="region of interest" description="Disordered" evidence="1">
    <location>
        <begin position="430"/>
        <end position="450"/>
    </location>
</feature>
<sequence length="866" mass="96898">MVQRKAPNKLGSLTEPKKSHVLSEKCLSSHHPHDARNKAGGDLKKIMKKTRSIKASELESLTASPFRSRKIQLNKPPPRVKPSAMITSNGSPNYMKPTSSSDARKERLQVTFHSSSANDKSKSPKNSNNSNYSIPPFPPANTGIKPAKTLARKSSLRPKRPSMKKSSGMVLCHKKNVNRATCSSTLKDSKSPKVLELNPGGTESEGTSIMKVCPYTYCSLNGHMHESLPPLKRFLSARRRLLKTQKSMKLEGLSSFRKRSLRKGRGAERINISSAPSELKVNSLKEDAGNDFFVEIYAKPEEPIREVVFCDERRIQEDCSKEIAEILNNLSSMDDDWDWESGELEAEEGDVRIRSNQVPDIYSEISFGGGLDLDSGSVEEMDATMTFLDSAECNQQAEAKEENLSCFLSADCDERGFECCMDNDLENTNEGLMESGENIPTTKTTDMDSEEKGGAFPDNKTDNSEYLCDGFGLILGPLTRNENKDDVFLLEPAYTSITSEEGKVAEKCDAAASECGALEGNFNDETWNMPYDLINNELIDVLEEQESLEENCLGDVLLMSNENIHDSEECSIQDSEIFRGQHLQAQNIDVIPILGCDTSEPVDLEGEEDFLTADGSPDKSNLNTNIKEERNGNEIQSFDNLQGVGETDQNNMETDHVQSELEIEEPTLVDATEDSSVLPEIGDNFIFNDQLDESNLRGTEEQEKGQKEENCIHNVLQIKDAVRFDVDEKGLEADSESPETDSSNQPFSEASSKQKDRYKYNHMRRRTTKDLEEMKQFNPRAPRFLPIEPDPEAEKVDLRHQMMDERKNAESWMIDYALQQLVTRLTPARKRKVSLLVEAFETVMPLPMCESPLQSPTSAFAIQACS</sequence>
<feature type="region of interest" description="Disordered" evidence="1">
    <location>
        <begin position="730"/>
        <end position="760"/>
    </location>
</feature>
<dbReference type="KEGG" id="egu:105045557"/>
<feature type="compositionally biased region" description="Polar residues" evidence="1">
    <location>
        <begin position="85"/>
        <end position="101"/>
    </location>
</feature>